<evidence type="ECO:0000313" key="1">
    <source>
        <dbReference type="EMBL" id="KAJ3436915.1"/>
    </source>
</evidence>
<sequence>MSNIQQKHSNCKLEASDLNKFANLKCDGHRIRKKNKYRQNKQRIKTKSSVEKIAIQGLCLLGSPSINFHKSAFFEDAPQKRLKRQFSEIESSKDLETIQNGFTKCKKIVVELENHIGKNGEMRIKTPKNSLNYACPTTYPFASVSSNYILNNKKFKKVMITNI</sequence>
<organism evidence="1 2">
    <name type="scientific">Anaeramoeba flamelloides</name>
    <dbReference type="NCBI Taxonomy" id="1746091"/>
    <lineage>
        <taxon>Eukaryota</taxon>
        <taxon>Metamonada</taxon>
        <taxon>Anaeramoebidae</taxon>
        <taxon>Anaeramoeba</taxon>
    </lineage>
</organism>
<comment type="caution">
    <text evidence="1">The sequence shown here is derived from an EMBL/GenBank/DDBJ whole genome shotgun (WGS) entry which is preliminary data.</text>
</comment>
<accession>A0AAV7ZA68</accession>
<reference evidence="1" key="1">
    <citation type="submission" date="2022-08" db="EMBL/GenBank/DDBJ databases">
        <title>Novel sulphate-reducing endosymbionts in the free-living metamonad Anaeramoeba.</title>
        <authorList>
            <person name="Jerlstrom-Hultqvist J."/>
            <person name="Cepicka I."/>
            <person name="Gallot-Lavallee L."/>
            <person name="Salas-Leiva D."/>
            <person name="Curtis B.A."/>
            <person name="Zahonova K."/>
            <person name="Pipaliya S."/>
            <person name="Dacks J."/>
            <person name="Roger A.J."/>
        </authorList>
    </citation>
    <scope>NUCLEOTIDE SEQUENCE</scope>
    <source>
        <strain evidence="1">Busselton2</strain>
    </source>
</reference>
<gene>
    <name evidence="1" type="ORF">M0812_18982</name>
</gene>
<proteinExistence type="predicted"/>
<dbReference type="AlphaFoldDB" id="A0AAV7ZA68"/>
<dbReference type="Proteomes" id="UP001146793">
    <property type="component" value="Unassembled WGS sequence"/>
</dbReference>
<protein>
    <submittedName>
        <fullName evidence="1">Uncharacterized protein</fullName>
    </submittedName>
</protein>
<name>A0AAV7ZA68_9EUKA</name>
<dbReference type="EMBL" id="JANTQA010000036">
    <property type="protein sequence ID" value="KAJ3436915.1"/>
    <property type="molecule type" value="Genomic_DNA"/>
</dbReference>
<evidence type="ECO:0000313" key="2">
    <source>
        <dbReference type="Proteomes" id="UP001146793"/>
    </source>
</evidence>